<dbReference type="PROSITE" id="PS51462">
    <property type="entry name" value="NUDIX"/>
    <property type="match status" value="1"/>
</dbReference>
<reference evidence="5" key="1">
    <citation type="journal article" date="2020" name="Mol. Plant Microbe Interact.">
        <title>Complete genome sequences of four natural Pseudomonas isolates that catabolize a wide range of aromatic compounds relevant to lignin valorization.</title>
        <authorList>
            <person name="Hatmaker E.A."/>
            <person name="Presle G."/>
            <person name="Cannon O."/>
            <person name="Guss A.M."/>
            <person name="Elkins J.G."/>
        </authorList>
    </citation>
    <scope>NUCLEOTIDE SEQUENCE</scope>
    <source>
        <strain evidence="5">583</strain>
    </source>
</reference>
<dbReference type="PANTHER" id="PTHR43046:SF14">
    <property type="entry name" value="MUTT_NUDIX FAMILY PROTEIN"/>
    <property type="match status" value="1"/>
</dbReference>
<dbReference type="EMBL" id="CP050296">
    <property type="protein sequence ID" value="QND60294.1"/>
    <property type="molecule type" value="Genomic_DNA"/>
</dbReference>
<evidence type="ECO:0000256" key="1">
    <source>
        <dbReference type="ARBA" id="ARBA00001946"/>
    </source>
</evidence>
<dbReference type="InterPro" id="IPR000086">
    <property type="entry name" value="NUDIX_hydrolase_dom"/>
</dbReference>
<dbReference type="PANTHER" id="PTHR43046">
    <property type="entry name" value="GDP-MANNOSE MANNOSYL HYDROLASE"/>
    <property type="match status" value="1"/>
</dbReference>
<evidence type="ECO:0000259" key="4">
    <source>
        <dbReference type="PROSITE" id="PS51462"/>
    </source>
</evidence>
<proteinExistence type="inferred from homology"/>
<sequence length="143" mass="16064">MKQRIIVCPLIENDGAYLLCKMPSDRGVFPGQWALSGGGMEAGENIEEALRREIREELGDKLEIVQATPWTFRDDVRVKTYADGSTEEIYMIYLIFDCRAANRTVELNDEFEDHAWVRAGAFDSYDLNAATLITLAAKGLIQG</sequence>
<evidence type="ECO:0000256" key="2">
    <source>
        <dbReference type="ARBA" id="ARBA00022801"/>
    </source>
</evidence>
<comment type="similarity">
    <text evidence="3">Belongs to the Nudix hydrolase family.</text>
</comment>
<keyword evidence="2 3" id="KW-0378">Hydrolase</keyword>
<name>A0A7G6T0L2_9HYPH</name>
<dbReference type="AlphaFoldDB" id="A0A7G6T0L2"/>
<dbReference type="RefSeq" id="WP_183459090.1">
    <property type="nucleotide sequence ID" value="NZ_CP050296.1"/>
</dbReference>
<dbReference type="InterPro" id="IPR015797">
    <property type="entry name" value="NUDIX_hydrolase-like_dom_sf"/>
</dbReference>
<dbReference type="Pfam" id="PF00293">
    <property type="entry name" value="NUDIX"/>
    <property type="match status" value="1"/>
</dbReference>
<dbReference type="Proteomes" id="UP000515465">
    <property type="component" value="Chromosome"/>
</dbReference>
<organism evidence="5 6">
    <name type="scientific">Mesorhizobium huakuii</name>
    <dbReference type="NCBI Taxonomy" id="28104"/>
    <lineage>
        <taxon>Bacteria</taxon>
        <taxon>Pseudomonadati</taxon>
        <taxon>Pseudomonadota</taxon>
        <taxon>Alphaproteobacteria</taxon>
        <taxon>Hyphomicrobiales</taxon>
        <taxon>Phyllobacteriaceae</taxon>
        <taxon>Mesorhizobium</taxon>
    </lineage>
</organism>
<dbReference type="NCBIfam" id="NF012016">
    <property type="entry name" value="PRK15472.1"/>
    <property type="match status" value="1"/>
</dbReference>
<dbReference type="InterPro" id="IPR020476">
    <property type="entry name" value="Nudix_hydrolase"/>
</dbReference>
<feature type="domain" description="Nudix hydrolase" evidence="4">
    <location>
        <begin position="1"/>
        <end position="141"/>
    </location>
</feature>
<evidence type="ECO:0000256" key="3">
    <source>
        <dbReference type="RuleBase" id="RU003476"/>
    </source>
</evidence>
<dbReference type="PROSITE" id="PS00893">
    <property type="entry name" value="NUDIX_BOX"/>
    <property type="match status" value="1"/>
</dbReference>
<evidence type="ECO:0000313" key="5">
    <source>
        <dbReference type="EMBL" id="QND60294.1"/>
    </source>
</evidence>
<dbReference type="SUPFAM" id="SSF55811">
    <property type="entry name" value="Nudix"/>
    <property type="match status" value="1"/>
</dbReference>
<protein>
    <submittedName>
        <fullName evidence="5">Nucleoside triphosphatase NudI</fullName>
    </submittedName>
</protein>
<dbReference type="GO" id="GO:0016787">
    <property type="term" value="F:hydrolase activity"/>
    <property type="evidence" value="ECO:0007669"/>
    <property type="project" value="UniProtKB-KW"/>
</dbReference>
<dbReference type="InterPro" id="IPR020084">
    <property type="entry name" value="NUDIX_hydrolase_CS"/>
</dbReference>
<dbReference type="Gene3D" id="3.90.79.10">
    <property type="entry name" value="Nucleoside Triphosphate Pyrophosphohydrolase"/>
    <property type="match status" value="1"/>
</dbReference>
<comment type="cofactor">
    <cofactor evidence="1">
        <name>Mg(2+)</name>
        <dbReference type="ChEBI" id="CHEBI:18420"/>
    </cofactor>
</comment>
<dbReference type="PRINTS" id="PR00502">
    <property type="entry name" value="NUDIXFAMILY"/>
</dbReference>
<accession>A0A7G6T0L2</accession>
<evidence type="ECO:0000313" key="6">
    <source>
        <dbReference type="Proteomes" id="UP000515465"/>
    </source>
</evidence>
<gene>
    <name evidence="5" type="primary">nudI</name>
    <name evidence="5" type="ORF">HB778_29910</name>
</gene>